<evidence type="ECO:0000256" key="2">
    <source>
        <dbReference type="ARBA" id="ARBA00022741"/>
    </source>
</evidence>
<dbReference type="InterPro" id="IPR003439">
    <property type="entry name" value="ABC_transporter-like_ATP-bd"/>
</dbReference>
<dbReference type="PANTHER" id="PTHR42734">
    <property type="entry name" value="METAL TRANSPORT SYSTEM ATP-BINDING PROTEIN TM_0124-RELATED"/>
    <property type="match status" value="1"/>
</dbReference>
<dbReference type="Proteomes" id="UP000608579">
    <property type="component" value="Unassembled WGS sequence"/>
</dbReference>
<evidence type="ECO:0000313" key="5">
    <source>
        <dbReference type="EMBL" id="HIQ29126.1"/>
    </source>
</evidence>
<dbReference type="AlphaFoldDB" id="A0A832ZUN4"/>
<dbReference type="Pfam" id="PF00005">
    <property type="entry name" value="ABC_tran"/>
    <property type="match status" value="1"/>
</dbReference>
<accession>A0A832ZUN4</accession>
<dbReference type="InterPro" id="IPR003593">
    <property type="entry name" value="AAA+_ATPase"/>
</dbReference>
<evidence type="ECO:0000259" key="4">
    <source>
        <dbReference type="PROSITE" id="PS50893"/>
    </source>
</evidence>
<dbReference type="CDD" id="cd03235">
    <property type="entry name" value="ABC_Metallic_Cations"/>
    <property type="match status" value="1"/>
</dbReference>
<dbReference type="PROSITE" id="PS50893">
    <property type="entry name" value="ABC_TRANSPORTER_2"/>
    <property type="match status" value="1"/>
</dbReference>
<dbReference type="InterPro" id="IPR050153">
    <property type="entry name" value="Metal_Ion_Import_ABC"/>
</dbReference>
<keyword evidence="1" id="KW-0813">Transport</keyword>
<reference evidence="5" key="1">
    <citation type="journal article" date="2020" name="ISME J.">
        <title>Gammaproteobacteria mediating utilization of methyl-, sulfur- and petroleum organic compounds in deep ocean hydrothermal plumes.</title>
        <authorList>
            <person name="Zhou Z."/>
            <person name="Liu Y."/>
            <person name="Pan J."/>
            <person name="Cron B.R."/>
            <person name="Toner B.M."/>
            <person name="Anantharaman K."/>
            <person name="Breier J.A."/>
            <person name="Dick G.J."/>
            <person name="Li M."/>
        </authorList>
    </citation>
    <scope>NUCLEOTIDE SEQUENCE</scope>
    <source>
        <strain evidence="5">SZUA-1515</strain>
    </source>
</reference>
<organism evidence="5 6">
    <name type="scientific">Caldiarchaeum subterraneum</name>
    <dbReference type="NCBI Taxonomy" id="311458"/>
    <lineage>
        <taxon>Archaea</taxon>
        <taxon>Nitrososphaerota</taxon>
        <taxon>Candidatus Caldarchaeales</taxon>
        <taxon>Candidatus Caldarchaeaceae</taxon>
        <taxon>Candidatus Caldarchaeum</taxon>
    </lineage>
</organism>
<dbReference type="Gene3D" id="3.40.50.300">
    <property type="entry name" value="P-loop containing nucleotide triphosphate hydrolases"/>
    <property type="match status" value="1"/>
</dbReference>
<keyword evidence="2" id="KW-0547">Nucleotide-binding</keyword>
<evidence type="ECO:0000313" key="6">
    <source>
        <dbReference type="Proteomes" id="UP000608579"/>
    </source>
</evidence>
<proteinExistence type="predicted"/>
<protein>
    <submittedName>
        <fullName evidence="5">Metal ABC transporter ATP-binding protein</fullName>
    </submittedName>
</protein>
<dbReference type="EMBL" id="DQVM01000020">
    <property type="protein sequence ID" value="HIQ29126.1"/>
    <property type="molecule type" value="Genomic_DNA"/>
</dbReference>
<dbReference type="InterPro" id="IPR027417">
    <property type="entry name" value="P-loop_NTPase"/>
</dbReference>
<keyword evidence="3 5" id="KW-0067">ATP-binding</keyword>
<dbReference type="SMART" id="SM00382">
    <property type="entry name" value="AAA"/>
    <property type="match status" value="1"/>
</dbReference>
<feature type="domain" description="ABC transporter" evidence="4">
    <location>
        <begin position="9"/>
        <end position="244"/>
    </location>
</feature>
<dbReference type="GO" id="GO:0005524">
    <property type="term" value="F:ATP binding"/>
    <property type="evidence" value="ECO:0007669"/>
    <property type="project" value="UniProtKB-KW"/>
</dbReference>
<name>A0A832ZUN4_CALS0</name>
<evidence type="ECO:0000256" key="1">
    <source>
        <dbReference type="ARBA" id="ARBA00022448"/>
    </source>
</evidence>
<sequence>MTSSKTQLLTVSNVGVSYNHRNGYVLSGVTLQAEEGEMILLMGPNGGGKSTLLKAIIGLVKPVEGWVKIMGRDPTLEPDIRRVIGYVPQLSELNIHAPITVKDLVSFGRYPYTGLLKKLGEEDTRIIEESIRKVNLENVADMKISEISIGQLARAAIARVLAQNPKIYLLDEPFESIDKPTEQMIMDILKEEKRRGKLIIVAEHHIPEKGAFDKIVLVNRRVIAYGRPEEVLTEHNLRLAYNIPDITSLLS</sequence>
<dbReference type="GO" id="GO:0016887">
    <property type="term" value="F:ATP hydrolysis activity"/>
    <property type="evidence" value="ECO:0007669"/>
    <property type="project" value="InterPro"/>
</dbReference>
<comment type="caution">
    <text evidence="5">The sequence shown here is derived from an EMBL/GenBank/DDBJ whole genome shotgun (WGS) entry which is preliminary data.</text>
</comment>
<dbReference type="SUPFAM" id="SSF52540">
    <property type="entry name" value="P-loop containing nucleoside triphosphate hydrolases"/>
    <property type="match status" value="1"/>
</dbReference>
<evidence type="ECO:0000256" key="3">
    <source>
        <dbReference type="ARBA" id="ARBA00022840"/>
    </source>
</evidence>
<gene>
    <name evidence="5" type="ORF">EYH45_01020</name>
</gene>